<dbReference type="InterPro" id="IPR016197">
    <property type="entry name" value="Chromo-like_dom_sf"/>
</dbReference>
<dbReference type="InterPro" id="IPR036397">
    <property type="entry name" value="RNaseH_sf"/>
</dbReference>
<accession>A0AAW2W0A2</accession>
<evidence type="ECO:0000313" key="3">
    <source>
        <dbReference type="EMBL" id="KAL0434763.1"/>
    </source>
</evidence>
<evidence type="ECO:0000259" key="1">
    <source>
        <dbReference type="PROSITE" id="PS50013"/>
    </source>
</evidence>
<feature type="domain" description="Integrase catalytic" evidence="2">
    <location>
        <begin position="1"/>
        <end position="159"/>
    </location>
</feature>
<reference evidence="3" key="2">
    <citation type="journal article" date="2024" name="Plant">
        <title>Genomic evolution and insights into agronomic trait innovations of Sesamum species.</title>
        <authorList>
            <person name="Miao H."/>
            <person name="Wang L."/>
            <person name="Qu L."/>
            <person name="Liu H."/>
            <person name="Sun Y."/>
            <person name="Le M."/>
            <person name="Wang Q."/>
            <person name="Wei S."/>
            <person name="Zheng Y."/>
            <person name="Lin W."/>
            <person name="Duan Y."/>
            <person name="Cao H."/>
            <person name="Xiong S."/>
            <person name="Wang X."/>
            <person name="Wei L."/>
            <person name="Li C."/>
            <person name="Ma Q."/>
            <person name="Ju M."/>
            <person name="Zhao R."/>
            <person name="Li G."/>
            <person name="Mu C."/>
            <person name="Tian Q."/>
            <person name="Mei H."/>
            <person name="Zhang T."/>
            <person name="Gao T."/>
            <person name="Zhang H."/>
        </authorList>
    </citation>
    <scope>NUCLEOTIDE SEQUENCE</scope>
    <source>
        <strain evidence="3">G02</strain>
    </source>
</reference>
<dbReference type="InterPro" id="IPR000953">
    <property type="entry name" value="Chromo/chromo_shadow_dom"/>
</dbReference>
<dbReference type="Gene3D" id="3.30.420.10">
    <property type="entry name" value="Ribonuclease H-like superfamily/Ribonuclease H"/>
    <property type="match status" value="1"/>
</dbReference>
<comment type="caution">
    <text evidence="3">The sequence shown here is derived from an EMBL/GenBank/DDBJ whole genome shotgun (WGS) entry which is preliminary data.</text>
</comment>
<dbReference type="SMART" id="SM00298">
    <property type="entry name" value="CHROMO"/>
    <property type="match status" value="1"/>
</dbReference>
<dbReference type="Gene3D" id="2.40.50.40">
    <property type="match status" value="1"/>
</dbReference>
<sequence length="375" mass="43009">MDYISGLPKVGDLGSIIVVVDRLSKYATFIAAPKHVTAEGTAHLFFKHIVKYWGLPKDIVSDRDSRFTGVFWTELFKILGSKLSMSSSYHPQSDGQTERFNSMLEEYLRHFVRGTQKDWVKLLDVAQLCFNAQKSSSTNRSAFEIVTGQQPLLPHTLDSPQSVRSPLARSFSQEWKQNVDIARSCLEKAQKQMKKYADQNRRFIEFSAGDLVMVKVPDPRLSKSSRGRDPRLMQKYVGPLPITKRIGTVAYRIELPSWWKIHNVFHVSQLKKYSADKEDDTHNQPSRPQLELMKMKEKVAEAILNHRVTRTAKREHTEYLVKWKGCSSEENTWERVTNLKAFLPLVEAYLASHAPRTSLSQVGENVKGRPHTRPP</sequence>
<dbReference type="InterPro" id="IPR001584">
    <property type="entry name" value="Integrase_cat-core"/>
</dbReference>
<dbReference type="PROSITE" id="PS50013">
    <property type="entry name" value="CHROMO_2"/>
    <property type="match status" value="1"/>
</dbReference>
<dbReference type="EMBL" id="JACGWJ010000002">
    <property type="protein sequence ID" value="KAL0434763.1"/>
    <property type="molecule type" value="Genomic_DNA"/>
</dbReference>
<dbReference type="Pfam" id="PF00385">
    <property type="entry name" value="Chromo"/>
    <property type="match status" value="1"/>
</dbReference>
<dbReference type="PANTHER" id="PTHR37984:SF5">
    <property type="entry name" value="PROTEIN NYNRIN-LIKE"/>
    <property type="match status" value="1"/>
</dbReference>
<gene>
    <name evidence="3" type="ORF">Sradi_0184200</name>
</gene>
<dbReference type="GO" id="GO:0015074">
    <property type="term" value="P:DNA integration"/>
    <property type="evidence" value="ECO:0007669"/>
    <property type="project" value="InterPro"/>
</dbReference>
<dbReference type="SUPFAM" id="SSF53098">
    <property type="entry name" value="Ribonuclease H-like"/>
    <property type="match status" value="1"/>
</dbReference>
<proteinExistence type="predicted"/>
<dbReference type="PROSITE" id="PS50994">
    <property type="entry name" value="INTEGRASE"/>
    <property type="match status" value="1"/>
</dbReference>
<dbReference type="Pfam" id="PF24626">
    <property type="entry name" value="SH3_Tf2-1"/>
    <property type="match status" value="1"/>
</dbReference>
<dbReference type="InterPro" id="IPR023780">
    <property type="entry name" value="Chromo_domain"/>
</dbReference>
<organism evidence="3">
    <name type="scientific">Sesamum radiatum</name>
    <name type="common">Black benniseed</name>
    <dbReference type="NCBI Taxonomy" id="300843"/>
    <lineage>
        <taxon>Eukaryota</taxon>
        <taxon>Viridiplantae</taxon>
        <taxon>Streptophyta</taxon>
        <taxon>Embryophyta</taxon>
        <taxon>Tracheophyta</taxon>
        <taxon>Spermatophyta</taxon>
        <taxon>Magnoliopsida</taxon>
        <taxon>eudicotyledons</taxon>
        <taxon>Gunneridae</taxon>
        <taxon>Pentapetalae</taxon>
        <taxon>asterids</taxon>
        <taxon>lamiids</taxon>
        <taxon>Lamiales</taxon>
        <taxon>Pedaliaceae</taxon>
        <taxon>Sesamum</taxon>
    </lineage>
</organism>
<dbReference type="SUPFAM" id="SSF54160">
    <property type="entry name" value="Chromo domain-like"/>
    <property type="match status" value="1"/>
</dbReference>
<dbReference type="PANTHER" id="PTHR37984">
    <property type="entry name" value="PROTEIN CBG26694"/>
    <property type="match status" value="1"/>
</dbReference>
<dbReference type="CDD" id="cd00024">
    <property type="entry name" value="CD_CSD"/>
    <property type="match status" value="1"/>
</dbReference>
<evidence type="ECO:0000259" key="2">
    <source>
        <dbReference type="PROSITE" id="PS50994"/>
    </source>
</evidence>
<dbReference type="InterPro" id="IPR056924">
    <property type="entry name" value="SH3_Tf2-1"/>
</dbReference>
<name>A0AAW2W0A2_SESRA</name>
<protein>
    <submittedName>
        <fullName evidence="3">Transposon Ty3-G Gag-Pol polyprotein</fullName>
    </submittedName>
</protein>
<reference evidence="3" key="1">
    <citation type="submission" date="2020-06" db="EMBL/GenBank/DDBJ databases">
        <authorList>
            <person name="Li T."/>
            <person name="Hu X."/>
            <person name="Zhang T."/>
            <person name="Song X."/>
            <person name="Zhang H."/>
            <person name="Dai N."/>
            <person name="Sheng W."/>
            <person name="Hou X."/>
            <person name="Wei L."/>
        </authorList>
    </citation>
    <scope>NUCLEOTIDE SEQUENCE</scope>
    <source>
        <strain evidence="3">G02</strain>
        <tissue evidence="3">Leaf</tissue>
    </source>
</reference>
<dbReference type="InterPro" id="IPR012337">
    <property type="entry name" value="RNaseH-like_sf"/>
</dbReference>
<dbReference type="AlphaFoldDB" id="A0AAW2W0A2"/>
<dbReference type="InterPro" id="IPR050951">
    <property type="entry name" value="Retrovirus_Pol_polyprotein"/>
</dbReference>
<dbReference type="GO" id="GO:0003676">
    <property type="term" value="F:nucleic acid binding"/>
    <property type="evidence" value="ECO:0007669"/>
    <property type="project" value="InterPro"/>
</dbReference>
<feature type="domain" description="Chromo" evidence="1">
    <location>
        <begin position="298"/>
        <end position="361"/>
    </location>
</feature>